<dbReference type="InterPro" id="IPR011990">
    <property type="entry name" value="TPR-like_helical_dom_sf"/>
</dbReference>
<evidence type="ECO:0000259" key="3">
    <source>
        <dbReference type="Pfam" id="PF25000"/>
    </source>
</evidence>
<organism evidence="4 5">
    <name type="scientific">Amniculicola lignicola CBS 123094</name>
    <dbReference type="NCBI Taxonomy" id="1392246"/>
    <lineage>
        <taxon>Eukaryota</taxon>
        <taxon>Fungi</taxon>
        <taxon>Dikarya</taxon>
        <taxon>Ascomycota</taxon>
        <taxon>Pezizomycotina</taxon>
        <taxon>Dothideomycetes</taxon>
        <taxon>Pleosporomycetidae</taxon>
        <taxon>Pleosporales</taxon>
        <taxon>Amniculicolaceae</taxon>
        <taxon>Amniculicola</taxon>
    </lineage>
</organism>
<dbReference type="SUPFAM" id="SSF52540">
    <property type="entry name" value="P-loop containing nucleoside triphosphate hydrolases"/>
    <property type="match status" value="1"/>
</dbReference>
<sequence length="1319" mass="146996">MHAFKVHKHGLTELHPGTSFNGELPKVNIVFIHGLGGHPQNTWSSEHAVSGDPADRRPSDQSTNSTTSPIRKDSTFNKFFKRSKTGAPLGLGDCSTSIAPSIMSSDTPDAVSPGDMSGNPFVTEPEAMHSPVFSPTKRKVFWPMDLLPRDFPTARIFTFGYDAKLVTMTTTGQRSKLNFTRHAHELLVTLNRELDDEVPIILCAHSLGGILSKRALWESSTDLNPHTKKLSKLTKVVMFFGTPHRGSSTAGWGEIGTNIVSMVKLDSAQHLVGSLNLNSEILDNIHSDFMKLLNRGMFYVHTFQEGKPINNYLGKIVEDFSSKIDDASPMQIHEVIDGHHRSMIRFSSSQDAGYRKVVSALKYYMNMLDQKHDIERRSIASTYSAKELPAKTYFSVPYERNFDFVGRQDCLEALDKFFAPGPKFTPFVALHGLGGIGKTQVAIELAHRWKQFSPGYSVFWVHATTTKSLNQGLEGILDQVGITHSADTNTHTAVEDWLRTKSNGPWLLIVDNVDDLSVLDENSGKKGFKLLSCIPKTDHGHVLFTSRYRNIATKITKDLIRIDAMSESEALDLLKTNMHGTWDDEQISDADALLKELSYIPLAIAQAAAYIHDREFTVADYLELYHESEENRSVLLEREISELSIDPEFETPKSVLKTSWMSIDRLKADGQAGPLATELLAVMSFLDRQDIPLFLLKEFRPKAGSLKLGDALGMLKSFSLVTENSKAKTLSMHRLVQLSMRKWLEEEGEVEKYCEDALSLVSESFPDGSFKTWDRCKALIVHADTVLEHTVETENHSARAKLQQNCANFQNGRGQYAAAEAKFAEVVKLRTQLFGADSIETLHAMDQLAWTLRNQAKNDEAISLAKKTLQMKESLLGAKSAETLITSHIVATITGDRGKHQDAAKIHQSNLEARKELLGLEHLDTLRSASNLSLELWELGKFVEAEDLARETLASRNRLLGEEHPDTLEIAGILGFILEIQGKYPEAMALKNDMLKLRERIYGEDHPDTADSCHDMGWILHQMGRYNDAAPYYQRSLDAKMRLLGDTHPKTLTTRCNYPVFYCDKGDYDLAEEKSKSLIATFKRVQGEMHPQTLDATGGLAVILRHLGKLEEAAKAARTSIDGRNVVLGPDHPWTLPPVSHWGYILTLQGKHAEGEEVIRTALAGLEKAMGPESSNVCTSLMFLSKNLVLQAKSTDDPKLDEADQLAVRCLEARKKLLGEQHPYTYKTLLQLSRVRWKRGREVEAVELCKKALGGMQRALGTEHEDVSLCDKELRNMELGLVEKGLVEVRVDEGGDGDTEGGAEEDDGEEGQGVEVVDI</sequence>
<dbReference type="OrthoDB" id="1658288at2759"/>
<dbReference type="InterPro" id="IPR027417">
    <property type="entry name" value="P-loop_NTPase"/>
</dbReference>
<feature type="domain" description="NB-ARC" evidence="2">
    <location>
        <begin position="415"/>
        <end position="576"/>
    </location>
</feature>
<dbReference type="Pfam" id="PF13424">
    <property type="entry name" value="TPR_12"/>
    <property type="match status" value="3"/>
</dbReference>
<dbReference type="InterPro" id="IPR056681">
    <property type="entry name" value="DUF7779"/>
</dbReference>
<reference evidence="4" key="1">
    <citation type="journal article" date="2020" name="Stud. Mycol.">
        <title>101 Dothideomycetes genomes: a test case for predicting lifestyles and emergence of pathogens.</title>
        <authorList>
            <person name="Haridas S."/>
            <person name="Albert R."/>
            <person name="Binder M."/>
            <person name="Bloem J."/>
            <person name="Labutti K."/>
            <person name="Salamov A."/>
            <person name="Andreopoulos B."/>
            <person name="Baker S."/>
            <person name="Barry K."/>
            <person name="Bills G."/>
            <person name="Bluhm B."/>
            <person name="Cannon C."/>
            <person name="Castanera R."/>
            <person name="Culley D."/>
            <person name="Daum C."/>
            <person name="Ezra D."/>
            <person name="Gonzalez J."/>
            <person name="Henrissat B."/>
            <person name="Kuo A."/>
            <person name="Liang C."/>
            <person name="Lipzen A."/>
            <person name="Lutzoni F."/>
            <person name="Magnuson J."/>
            <person name="Mondo S."/>
            <person name="Nolan M."/>
            <person name="Ohm R."/>
            <person name="Pangilinan J."/>
            <person name="Park H.-J."/>
            <person name="Ramirez L."/>
            <person name="Alfaro M."/>
            <person name="Sun H."/>
            <person name="Tritt A."/>
            <person name="Yoshinaga Y."/>
            <person name="Zwiers L.-H."/>
            <person name="Turgeon B."/>
            <person name="Goodwin S."/>
            <person name="Spatafora J."/>
            <person name="Crous P."/>
            <person name="Grigoriev I."/>
        </authorList>
    </citation>
    <scope>NUCLEOTIDE SEQUENCE</scope>
    <source>
        <strain evidence="4">CBS 123094</strain>
    </source>
</reference>
<name>A0A6A5X484_9PLEO</name>
<evidence type="ECO:0000256" key="1">
    <source>
        <dbReference type="SAM" id="MobiDB-lite"/>
    </source>
</evidence>
<dbReference type="Gene3D" id="3.40.50.300">
    <property type="entry name" value="P-loop containing nucleotide triphosphate hydrolases"/>
    <property type="match status" value="1"/>
</dbReference>
<dbReference type="InterPro" id="IPR053137">
    <property type="entry name" value="NLR-like"/>
</dbReference>
<dbReference type="GO" id="GO:0043531">
    <property type="term" value="F:ADP binding"/>
    <property type="evidence" value="ECO:0007669"/>
    <property type="project" value="InterPro"/>
</dbReference>
<dbReference type="Pfam" id="PF13374">
    <property type="entry name" value="TPR_10"/>
    <property type="match status" value="2"/>
</dbReference>
<dbReference type="InterPro" id="IPR002182">
    <property type="entry name" value="NB-ARC"/>
</dbReference>
<evidence type="ECO:0000313" key="4">
    <source>
        <dbReference type="EMBL" id="KAF2007768.1"/>
    </source>
</evidence>
<dbReference type="EMBL" id="ML977556">
    <property type="protein sequence ID" value="KAF2007768.1"/>
    <property type="molecule type" value="Genomic_DNA"/>
</dbReference>
<dbReference type="Proteomes" id="UP000799779">
    <property type="component" value="Unassembled WGS sequence"/>
</dbReference>
<dbReference type="InterPro" id="IPR029058">
    <property type="entry name" value="AB_hydrolase_fold"/>
</dbReference>
<gene>
    <name evidence="4" type="ORF">P154DRAFT_568596</name>
</gene>
<dbReference type="PANTHER" id="PTHR46082:SF6">
    <property type="entry name" value="AAA+ ATPASE DOMAIN-CONTAINING PROTEIN-RELATED"/>
    <property type="match status" value="1"/>
</dbReference>
<dbReference type="Gene3D" id="1.25.40.10">
    <property type="entry name" value="Tetratricopeptide repeat domain"/>
    <property type="match status" value="3"/>
</dbReference>
<feature type="compositionally biased region" description="Polar residues" evidence="1">
    <location>
        <begin position="60"/>
        <end position="69"/>
    </location>
</feature>
<dbReference type="Gene3D" id="3.40.50.1820">
    <property type="entry name" value="alpha/beta hydrolase"/>
    <property type="match status" value="1"/>
</dbReference>
<dbReference type="SUPFAM" id="SSF48452">
    <property type="entry name" value="TPR-like"/>
    <property type="match status" value="3"/>
</dbReference>
<dbReference type="Pfam" id="PF00931">
    <property type="entry name" value="NB-ARC"/>
    <property type="match status" value="1"/>
</dbReference>
<feature type="region of interest" description="Disordered" evidence="1">
    <location>
        <begin position="1290"/>
        <end position="1319"/>
    </location>
</feature>
<feature type="region of interest" description="Disordered" evidence="1">
    <location>
        <begin position="41"/>
        <end position="77"/>
    </location>
</feature>
<feature type="compositionally biased region" description="Acidic residues" evidence="1">
    <location>
        <begin position="1294"/>
        <end position="1319"/>
    </location>
</feature>
<dbReference type="NCBIfam" id="NF040586">
    <property type="entry name" value="FxSxx_TPR"/>
    <property type="match status" value="1"/>
</dbReference>
<proteinExistence type="predicted"/>
<protein>
    <submittedName>
        <fullName evidence="4">TPR-like protein</fullName>
    </submittedName>
</protein>
<dbReference type="SUPFAM" id="SSF53474">
    <property type="entry name" value="alpha/beta-Hydrolases"/>
    <property type="match status" value="1"/>
</dbReference>
<accession>A0A6A5X484</accession>
<feature type="domain" description="DUF7779" evidence="3">
    <location>
        <begin position="674"/>
        <end position="747"/>
    </location>
</feature>
<evidence type="ECO:0000313" key="5">
    <source>
        <dbReference type="Proteomes" id="UP000799779"/>
    </source>
</evidence>
<evidence type="ECO:0000259" key="2">
    <source>
        <dbReference type="Pfam" id="PF00931"/>
    </source>
</evidence>
<dbReference type="PANTHER" id="PTHR46082">
    <property type="entry name" value="ATP/GTP-BINDING PROTEIN-RELATED"/>
    <property type="match status" value="1"/>
</dbReference>
<dbReference type="Pfam" id="PF25000">
    <property type="entry name" value="DUF7779"/>
    <property type="match status" value="1"/>
</dbReference>
<keyword evidence="5" id="KW-1185">Reference proteome</keyword>